<dbReference type="Pfam" id="PF04468">
    <property type="entry name" value="PSP1"/>
    <property type="match status" value="1"/>
</dbReference>
<dbReference type="AlphaFoldDB" id="A0A7V1N339"/>
<evidence type="ECO:0000313" key="4">
    <source>
        <dbReference type="Proteomes" id="UP000070560"/>
    </source>
</evidence>
<dbReference type="InterPro" id="IPR007557">
    <property type="entry name" value="PSP1_C"/>
</dbReference>
<dbReference type="GO" id="GO:0005737">
    <property type="term" value="C:cytoplasm"/>
    <property type="evidence" value="ECO:0007669"/>
    <property type="project" value="TreeGrafter"/>
</dbReference>
<dbReference type="OrthoDB" id="9779344at2"/>
<evidence type="ECO:0000313" key="3">
    <source>
        <dbReference type="EMBL" id="HEB74133.1"/>
    </source>
</evidence>
<dbReference type="Proteomes" id="UP000070560">
    <property type="component" value="Chromosome"/>
</dbReference>
<dbReference type="RefSeq" id="WP_066065462.1">
    <property type="nucleotide sequence ID" value="NZ_CP013015.1"/>
</dbReference>
<accession>A0A7V1N339</accession>
<dbReference type="Proteomes" id="UP000886268">
    <property type="component" value="Unassembled WGS sequence"/>
</dbReference>
<name>A0A7V1N339_DESA2</name>
<keyword evidence="4" id="KW-1185">Reference proteome</keyword>
<dbReference type="PANTHER" id="PTHR43830:SF3">
    <property type="entry name" value="PROTEIN PSP1"/>
    <property type="match status" value="1"/>
</dbReference>
<dbReference type="InterPro" id="IPR047767">
    <property type="entry name" value="PSP1-like"/>
</dbReference>
<dbReference type="PROSITE" id="PS51411">
    <property type="entry name" value="PSP1_C"/>
    <property type="match status" value="1"/>
</dbReference>
<organism evidence="3">
    <name type="scientific">Desulfofervidus auxilii</name>
    <dbReference type="NCBI Taxonomy" id="1621989"/>
    <lineage>
        <taxon>Bacteria</taxon>
        <taxon>Pseudomonadati</taxon>
        <taxon>Thermodesulfobacteriota</taxon>
        <taxon>Candidatus Desulfofervidia</taxon>
        <taxon>Candidatus Desulfofervidales</taxon>
        <taxon>Candidatus Desulfofervidaceae</taxon>
        <taxon>Candidatus Desulfofervidus</taxon>
    </lineage>
</organism>
<protein>
    <submittedName>
        <fullName evidence="2 3">Stage 0 sporulation protein</fullName>
    </submittedName>
</protein>
<reference evidence="2 4" key="1">
    <citation type="submission" date="2015-10" db="EMBL/GenBank/DDBJ databases">
        <title>Candidatus Desulfofervidus auxilii, a hydrogenotrophic sulfate-reducing bacterium involved in the thermophilic anaerobic oxidation of methane.</title>
        <authorList>
            <person name="Krukenberg V."/>
            <person name="Richter M."/>
            <person name="Wegener G."/>
        </authorList>
    </citation>
    <scope>NUCLEOTIDE SEQUENCE [LARGE SCALE GENOMIC DNA]</scope>
    <source>
        <strain evidence="2 4">HS1</strain>
    </source>
</reference>
<feature type="domain" description="PSP1 C-terminal" evidence="1">
    <location>
        <begin position="56"/>
        <end position="141"/>
    </location>
</feature>
<proteinExistence type="predicted"/>
<dbReference type="PANTHER" id="PTHR43830">
    <property type="entry name" value="PROTEIN PSP1"/>
    <property type="match status" value="1"/>
</dbReference>
<dbReference type="EMBL" id="DRKW01000160">
    <property type="protein sequence ID" value="HEB74133.1"/>
    <property type="molecule type" value="Genomic_DNA"/>
</dbReference>
<dbReference type="EMBL" id="CP013015">
    <property type="protein sequence ID" value="AMM42016.1"/>
    <property type="molecule type" value="Genomic_DNA"/>
</dbReference>
<evidence type="ECO:0000259" key="1">
    <source>
        <dbReference type="PROSITE" id="PS51411"/>
    </source>
</evidence>
<gene>
    <name evidence="3" type="ORF">ENJ03_02810</name>
    <name evidence="2" type="ORF">HS1_002230</name>
</gene>
<dbReference type="KEGG" id="daw:HS1_002230"/>
<reference evidence="3" key="2">
    <citation type="journal article" date="2020" name="mSystems">
        <title>Genome- and Community-Level Interaction Insights into Carbon Utilization and Element Cycling Functions of Hydrothermarchaeota in Hydrothermal Sediment.</title>
        <authorList>
            <person name="Zhou Z."/>
            <person name="Liu Y."/>
            <person name="Xu W."/>
            <person name="Pan J."/>
            <person name="Luo Z.H."/>
            <person name="Li M."/>
        </authorList>
    </citation>
    <scope>NUCLEOTIDE SEQUENCE [LARGE SCALE GENOMIC DNA]</scope>
    <source>
        <strain evidence="3">HyVt-45</strain>
    </source>
</reference>
<evidence type="ECO:0000313" key="2">
    <source>
        <dbReference type="EMBL" id="AMM42016.1"/>
    </source>
</evidence>
<dbReference type="NCBIfam" id="NF041131">
    <property type="entry name" value="RicT_YaaT_fam"/>
    <property type="match status" value="1"/>
</dbReference>
<sequence length="261" mass="30269">MKVIGVRFRGDNRLYKFKSNSEKIKRGDYVIVDVEKKECIGQVVELMEITDSISLPPIKRKATKEDMARDIKNMELEKTAFEFCKERILAHKLDMKLIRVECLFDKSKLIFYYTAEGRVDFRELLKDLVKRFRMRIELRQVGVRNETQMVGGIGPCGRELCCTLFLDNFAPVSVKMAKEQYISLNPEKISGLCGRLMCCLAYEFPVYQRFKEGFPASGETIKIGDLEGKIIRYSLPRHSLFIETKEGQEIELPLEKIQGKK</sequence>